<evidence type="ECO:0008006" key="4">
    <source>
        <dbReference type="Google" id="ProtNLM"/>
    </source>
</evidence>
<keyword evidence="1" id="KW-0732">Signal</keyword>
<comment type="caution">
    <text evidence="2">The sequence shown here is derived from an EMBL/GenBank/DDBJ whole genome shotgun (WGS) entry which is preliminary data.</text>
</comment>
<gene>
    <name evidence="2" type="ORF">QQA45_00670</name>
</gene>
<feature type="signal peptide" evidence="1">
    <location>
        <begin position="1"/>
        <end position="18"/>
    </location>
</feature>
<evidence type="ECO:0000256" key="1">
    <source>
        <dbReference type="SAM" id="SignalP"/>
    </source>
</evidence>
<organism evidence="2 3">
    <name type="scientific">Sneathia sanguinegens</name>
    <dbReference type="NCBI Taxonomy" id="40543"/>
    <lineage>
        <taxon>Bacteria</taxon>
        <taxon>Fusobacteriati</taxon>
        <taxon>Fusobacteriota</taxon>
        <taxon>Fusobacteriia</taxon>
        <taxon>Fusobacteriales</taxon>
        <taxon>Leptotrichiaceae</taxon>
        <taxon>Sneathia</taxon>
    </lineage>
</organism>
<sequence>MKKICMIILLLTSLITFSNIDIYDTNNQAYNQVMKVFTSKKTNKEKIESLKYLEKAGNNSFFLEGGLLALYKAENKNDKVNEIMNKINKLNNEELKDNFNLLVAKYLMLDLDRKEDSVEMLNNLILSKFNYIRSKAYILYYEYCEYNSDLENMLLCLKEAGKDKDNYLMVSNKYTQVYEFEKDLYQFLKENCLNATDEETMKIILTFSILNKDKIVTDKIIRRLNKKKIDFKSELNAAKKILNVDQVLDESEKYAKLALLNNEKNAYVALALITYYKGNIDEAIQYLKDAKKIMLVVQMI</sequence>
<dbReference type="RefSeq" id="WP_285152447.1">
    <property type="nucleotide sequence ID" value="NZ_JASSPP010000001.1"/>
</dbReference>
<reference evidence="2 3" key="1">
    <citation type="submission" date="2023-06" db="EMBL/GenBank/DDBJ databases">
        <title>Antibody response to the Sneathia vaginalis cytopathogenic toxin A during pregnancy.</title>
        <authorList>
            <person name="Mccoy Z.T."/>
            <person name="Serrano M.G."/>
            <person name="Spaine K."/>
            <person name="Edwards D.J."/>
            <person name="Buck G.A."/>
            <person name="Jefferson K."/>
        </authorList>
    </citation>
    <scope>NUCLEOTIDE SEQUENCE [LARGE SCALE GENOMIC DNA]</scope>
    <source>
        <strain evidence="2 3">CCUG 42621</strain>
    </source>
</reference>
<dbReference type="Proteomes" id="UP001225134">
    <property type="component" value="Unassembled WGS sequence"/>
</dbReference>
<evidence type="ECO:0000313" key="3">
    <source>
        <dbReference type="Proteomes" id="UP001225134"/>
    </source>
</evidence>
<protein>
    <recommendedName>
        <fullName evidence="4">Tetratricopeptide repeat protein</fullName>
    </recommendedName>
</protein>
<proteinExistence type="predicted"/>
<evidence type="ECO:0000313" key="2">
    <source>
        <dbReference type="EMBL" id="MDK9580044.1"/>
    </source>
</evidence>
<dbReference type="EMBL" id="JASSPP010000001">
    <property type="protein sequence ID" value="MDK9580044.1"/>
    <property type="molecule type" value="Genomic_DNA"/>
</dbReference>
<accession>A0ABT7HIP6</accession>
<keyword evidence="3" id="KW-1185">Reference proteome</keyword>
<name>A0ABT7HIP6_9FUSO</name>
<feature type="chain" id="PRO_5045251046" description="Tetratricopeptide repeat protein" evidence="1">
    <location>
        <begin position="19"/>
        <end position="300"/>
    </location>
</feature>